<sequence>MSAIYSICNSQFPHSKLYNFTSNRLSDSSVETYENSACGGHSCVCRGELSELGQGRNEVLRVRPARRKQQSEYLALSLRILSAPPPRQMPSAPIMASVQITRRTGCLGGGICNDRIRSHKLTCRVAEVGSISGLTLAIQHGAYCGRRIYQTHCATQQIARHRRSLWFADAKNRRQTPADLQRPRVTRAATSLFTGVRVHCRGMSAGSKFTDAPQTTALLAS</sequence>
<accession>A0AA86PEC2</accession>
<name>A0AA86PEC2_9EUKA</name>
<protein>
    <submittedName>
        <fullName evidence="2">Hypothetical_protein</fullName>
    </submittedName>
</protein>
<dbReference type="EMBL" id="CATOUU010000624">
    <property type="protein sequence ID" value="CAI9935808.1"/>
    <property type="molecule type" value="Genomic_DNA"/>
</dbReference>
<evidence type="ECO:0000313" key="2">
    <source>
        <dbReference type="EMBL" id="CAL6115118.1"/>
    </source>
</evidence>
<evidence type="ECO:0000313" key="3">
    <source>
        <dbReference type="Proteomes" id="UP001642409"/>
    </source>
</evidence>
<evidence type="ECO:0000313" key="1">
    <source>
        <dbReference type="EMBL" id="CAI9935808.1"/>
    </source>
</evidence>
<proteinExistence type="predicted"/>
<reference evidence="2 3" key="2">
    <citation type="submission" date="2024-07" db="EMBL/GenBank/DDBJ databases">
        <authorList>
            <person name="Akdeniz Z."/>
        </authorList>
    </citation>
    <scope>NUCLEOTIDE SEQUENCE [LARGE SCALE GENOMIC DNA]</scope>
</reference>
<dbReference type="Proteomes" id="UP001642409">
    <property type="component" value="Unassembled WGS sequence"/>
</dbReference>
<dbReference type="EMBL" id="CAXDID020000858">
    <property type="protein sequence ID" value="CAL6115118.1"/>
    <property type="molecule type" value="Genomic_DNA"/>
</dbReference>
<reference evidence="1" key="1">
    <citation type="submission" date="2023-06" db="EMBL/GenBank/DDBJ databases">
        <authorList>
            <person name="Kurt Z."/>
        </authorList>
    </citation>
    <scope>NUCLEOTIDE SEQUENCE</scope>
</reference>
<comment type="caution">
    <text evidence="1">The sequence shown here is derived from an EMBL/GenBank/DDBJ whole genome shotgun (WGS) entry which is preliminary data.</text>
</comment>
<keyword evidence="3" id="KW-1185">Reference proteome</keyword>
<gene>
    <name evidence="1" type="ORF">HINF_LOCUS23453</name>
    <name evidence="2" type="ORF">HINF_LOCUS78482</name>
</gene>
<organism evidence="1">
    <name type="scientific">Hexamita inflata</name>
    <dbReference type="NCBI Taxonomy" id="28002"/>
    <lineage>
        <taxon>Eukaryota</taxon>
        <taxon>Metamonada</taxon>
        <taxon>Diplomonadida</taxon>
        <taxon>Hexamitidae</taxon>
        <taxon>Hexamitinae</taxon>
        <taxon>Hexamita</taxon>
    </lineage>
</organism>
<dbReference type="AlphaFoldDB" id="A0AA86PEC2"/>